<evidence type="ECO:0000313" key="2">
    <source>
        <dbReference type="EMBL" id="KKB49379.1"/>
    </source>
</evidence>
<comment type="caution">
    <text evidence="2">The sequence shown here is derived from an EMBL/GenBank/DDBJ whole genome shotgun (WGS) entry which is preliminary data.</text>
</comment>
<protein>
    <recommendedName>
        <fullName evidence="4">Fimbrillin family protein</fullName>
    </recommendedName>
</protein>
<feature type="chain" id="PRO_5002488051" description="Fimbrillin family protein" evidence="1">
    <location>
        <begin position="24"/>
        <end position="373"/>
    </location>
</feature>
<evidence type="ECO:0008006" key="4">
    <source>
        <dbReference type="Google" id="ProtNLM"/>
    </source>
</evidence>
<dbReference type="InterPro" id="IPR025049">
    <property type="entry name" value="Mfa-like_1"/>
</dbReference>
<dbReference type="PATRIC" id="fig|1203610.3.peg.4527"/>
<dbReference type="Proteomes" id="UP000033035">
    <property type="component" value="Unassembled WGS sequence"/>
</dbReference>
<dbReference type="EMBL" id="AQHW01000025">
    <property type="protein sequence ID" value="KKB49379.1"/>
    <property type="molecule type" value="Genomic_DNA"/>
</dbReference>
<proteinExistence type="predicted"/>
<dbReference type="Gene3D" id="2.60.40.2620">
    <property type="entry name" value="Fimbrillin-like"/>
    <property type="match status" value="1"/>
</dbReference>
<dbReference type="STRING" id="1203610.HMPREF1536_04443"/>
<evidence type="ECO:0000256" key="1">
    <source>
        <dbReference type="SAM" id="SignalP"/>
    </source>
</evidence>
<dbReference type="CDD" id="cd13121">
    <property type="entry name" value="BF2867_like_C"/>
    <property type="match status" value="1"/>
</dbReference>
<keyword evidence="1" id="KW-0732">Signal</keyword>
<dbReference type="Gene3D" id="2.60.40.2630">
    <property type="match status" value="1"/>
</dbReference>
<sequence length="373" mass="39456">MKQNLYTFPLAVFLSLCTACTQADIVLPVAGGDGGDGGKDKGVPLSVKNLGLSVEIETRSLVTGGPVRSDTNPNPLTQVGLCVTKQSSSGSVSVYASGNNTQMFTYNSATPAWELAEGEEALYLYSEKGTVYAYSPADKSVSLTGTPKVPVMSSVKVSEKQNFVFNDGSGVVNAATDVLWNTDQDDYLYCTASDQVDRWHPEVSLTMRHALTKVSFRILEADGGTAFDGFHVAKVVLKSNDGFKKSTSAKLNLSTGELSGTLTPVSQLTFTADGDMRAVGTGVNEPAQVPVQAFGLVIPVTGVSVTLELTLDDGRVFTMSPSEGSADPGTFTADWVKGNNYIYNIRMLPQGIVIANMEVAGWNDGGSTDIPVE</sequence>
<gene>
    <name evidence="2" type="ORF">HMPREF1536_04443</name>
</gene>
<keyword evidence="3" id="KW-1185">Reference proteome</keyword>
<feature type="signal peptide" evidence="1">
    <location>
        <begin position="1"/>
        <end position="23"/>
    </location>
</feature>
<dbReference type="RefSeq" id="WP_028729065.1">
    <property type="nucleotide sequence ID" value="NZ_KE386763.1"/>
</dbReference>
<dbReference type="HOGENOM" id="CLU_749742_0_0_10"/>
<name>A0A0F5IUZ4_9BACT</name>
<accession>A0A0F5IUZ4</accession>
<dbReference type="AlphaFoldDB" id="A0A0F5IUZ4"/>
<dbReference type="CDD" id="cd13120">
    <property type="entry name" value="BF2867_like_N"/>
    <property type="match status" value="1"/>
</dbReference>
<organism evidence="2 3">
    <name type="scientific">Parabacteroides gordonii MS-1 = DSM 23371</name>
    <dbReference type="NCBI Taxonomy" id="1203610"/>
    <lineage>
        <taxon>Bacteria</taxon>
        <taxon>Pseudomonadati</taxon>
        <taxon>Bacteroidota</taxon>
        <taxon>Bacteroidia</taxon>
        <taxon>Bacteroidales</taxon>
        <taxon>Tannerellaceae</taxon>
        <taxon>Parabacteroides</taxon>
    </lineage>
</organism>
<evidence type="ECO:0000313" key="3">
    <source>
        <dbReference type="Proteomes" id="UP000033035"/>
    </source>
</evidence>
<dbReference type="InterPro" id="IPR042278">
    <property type="entry name" value="Mfa-like_1_N"/>
</dbReference>
<dbReference type="Pfam" id="PF13149">
    <property type="entry name" value="Mfa_like_1"/>
    <property type="match status" value="1"/>
</dbReference>
<reference evidence="2 3" key="1">
    <citation type="submission" date="2013-04" db="EMBL/GenBank/DDBJ databases">
        <title>The Genome Sequence of Parabacteroides gordonii DSM 23371.</title>
        <authorList>
            <consortium name="The Broad Institute Genomics Platform"/>
            <person name="Earl A."/>
            <person name="Ward D."/>
            <person name="Feldgarden M."/>
            <person name="Gevers D."/>
            <person name="Martens E."/>
            <person name="Sakamoto M."/>
            <person name="Benno Y."/>
            <person name="Suzuki N."/>
            <person name="Matsunaga N."/>
            <person name="Koshihara K."/>
            <person name="Seki M."/>
            <person name="Komiya H."/>
            <person name="Walker B."/>
            <person name="Young S."/>
            <person name="Zeng Q."/>
            <person name="Gargeya S."/>
            <person name="Fitzgerald M."/>
            <person name="Haas B."/>
            <person name="Abouelleil A."/>
            <person name="Allen A.W."/>
            <person name="Alvarado L."/>
            <person name="Arachchi H.M."/>
            <person name="Berlin A.M."/>
            <person name="Chapman S.B."/>
            <person name="Gainer-Dewar J."/>
            <person name="Goldberg J."/>
            <person name="Griggs A."/>
            <person name="Gujja S."/>
            <person name="Hansen M."/>
            <person name="Howarth C."/>
            <person name="Imamovic A."/>
            <person name="Ireland A."/>
            <person name="Larimer J."/>
            <person name="McCowan C."/>
            <person name="Murphy C."/>
            <person name="Pearson M."/>
            <person name="Poon T.W."/>
            <person name="Priest M."/>
            <person name="Roberts A."/>
            <person name="Saif S."/>
            <person name="Shea T."/>
            <person name="Sisk P."/>
            <person name="Sykes S."/>
            <person name="Wortman J."/>
            <person name="Nusbaum C."/>
            <person name="Birren B."/>
        </authorList>
    </citation>
    <scope>NUCLEOTIDE SEQUENCE [LARGE SCALE GENOMIC DNA]</scope>
    <source>
        <strain evidence="2 3">MS-1</strain>
    </source>
</reference>